<dbReference type="KEGG" id="msq:BKP64_00620"/>
<keyword evidence="1" id="KW-0732">Signal</keyword>
<sequence>MRYLAALLIAVFFAGNALSGQCPSLVSQIDQQLQSAQLDSETETRVKELRDQGEALHNQGKHTESVKVLKRAINELEAAS</sequence>
<keyword evidence="3" id="KW-1185">Reference proteome</keyword>
<dbReference type="STRING" id="1874317.BKP64_00620"/>
<reference evidence="2 3" key="1">
    <citation type="submission" date="2016-10" db="EMBL/GenBank/DDBJ databases">
        <title>Marinobacter salinus sp. nov., a moderately halophilic bacterium isolated from a tidal flat environment.</title>
        <authorList>
            <person name="Park S.-J."/>
        </authorList>
    </citation>
    <scope>NUCLEOTIDE SEQUENCE [LARGE SCALE GENOMIC DNA]</scope>
    <source>
        <strain evidence="2 3">Hb8</strain>
    </source>
</reference>
<dbReference type="OrthoDB" id="8480939at2"/>
<accession>A0A1D9GGR7</accession>
<dbReference type="AlphaFoldDB" id="A0A1D9GGR7"/>
<proteinExistence type="predicted"/>
<dbReference type="EMBL" id="CP017715">
    <property type="protein sequence ID" value="AOY86799.1"/>
    <property type="molecule type" value="Genomic_DNA"/>
</dbReference>
<evidence type="ECO:0000256" key="1">
    <source>
        <dbReference type="SAM" id="SignalP"/>
    </source>
</evidence>
<feature type="chain" id="PRO_5009441906" description="DUF1090 domain-containing protein" evidence="1">
    <location>
        <begin position="20"/>
        <end position="80"/>
    </location>
</feature>
<protein>
    <recommendedName>
        <fullName evidence="4">DUF1090 domain-containing protein</fullName>
    </recommendedName>
</protein>
<evidence type="ECO:0000313" key="3">
    <source>
        <dbReference type="Proteomes" id="UP000177445"/>
    </source>
</evidence>
<dbReference type="Proteomes" id="UP000177445">
    <property type="component" value="Chromosome"/>
</dbReference>
<name>A0A1D9GGR7_9GAMM</name>
<feature type="signal peptide" evidence="1">
    <location>
        <begin position="1"/>
        <end position="19"/>
    </location>
</feature>
<evidence type="ECO:0000313" key="2">
    <source>
        <dbReference type="EMBL" id="AOY86799.1"/>
    </source>
</evidence>
<gene>
    <name evidence="2" type="ORF">BKP64_00620</name>
</gene>
<evidence type="ECO:0008006" key="4">
    <source>
        <dbReference type="Google" id="ProtNLM"/>
    </source>
</evidence>
<organism evidence="2 3">
    <name type="scientific">Marinobacter salinus</name>
    <dbReference type="NCBI Taxonomy" id="1874317"/>
    <lineage>
        <taxon>Bacteria</taxon>
        <taxon>Pseudomonadati</taxon>
        <taxon>Pseudomonadota</taxon>
        <taxon>Gammaproteobacteria</taxon>
        <taxon>Pseudomonadales</taxon>
        <taxon>Marinobacteraceae</taxon>
        <taxon>Marinobacter</taxon>
    </lineage>
</organism>
<dbReference type="RefSeq" id="WP_070964594.1">
    <property type="nucleotide sequence ID" value="NZ_CP017715.1"/>
</dbReference>